<dbReference type="RefSeq" id="WP_422864426.1">
    <property type="nucleotide sequence ID" value="NZ_JAMSKV010000009.1"/>
</dbReference>
<protein>
    <submittedName>
        <fullName evidence="1">Thioesterase family protein</fullName>
    </submittedName>
</protein>
<reference evidence="1 2" key="1">
    <citation type="submission" date="2022-06" db="EMBL/GenBank/DDBJ databases">
        <title>Endosaccharibacter gen. nov., sp. nov., endophytic bacteria isolated from sugarcane.</title>
        <authorList>
            <person name="Pitiwittayakul N."/>
            <person name="Yukphan P."/>
            <person name="Charoenyingcharoen P."/>
            <person name="Tanasupawat S."/>
        </authorList>
    </citation>
    <scope>NUCLEOTIDE SEQUENCE [LARGE SCALE GENOMIC DNA]</scope>
    <source>
        <strain evidence="1 2">KSS8</strain>
    </source>
</reference>
<dbReference type="Pfam" id="PF13279">
    <property type="entry name" value="4HBT_2"/>
    <property type="match status" value="1"/>
</dbReference>
<dbReference type="PANTHER" id="PTHR12475">
    <property type="match status" value="1"/>
</dbReference>
<accession>A0ABT1W9M5</accession>
<dbReference type="InterPro" id="IPR051490">
    <property type="entry name" value="THEM6_lcsJ_thioesterase"/>
</dbReference>
<keyword evidence="2" id="KW-1185">Reference proteome</keyword>
<dbReference type="PANTHER" id="PTHR12475:SF4">
    <property type="entry name" value="PROTEIN THEM6"/>
    <property type="match status" value="1"/>
</dbReference>
<dbReference type="Gene3D" id="3.10.129.10">
    <property type="entry name" value="Hotdog Thioesterase"/>
    <property type="match status" value="1"/>
</dbReference>
<dbReference type="EMBL" id="JAMSKV010000009">
    <property type="protein sequence ID" value="MCQ8278942.1"/>
    <property type="molecule type" value="Genomic_DNA"/>
</dbReference>
<evidence type="ECO:0000313" key="1">
    <source>
        <dbReference type="EMBL" id="MCQ8278942.1"/>
    </source>
</evidence>
<dbReference type="SUPFAM" id="SSF54637">
    <property type="entry name" value="Thioesterase/thiol ester dehydrase-isomerase"/>
    <property type="match status" value="1"/>
</dbReference>
<proteinExistence type="predicted"/>
<dbReference type="CDD" id="cd00586">
    <property type="entry name" value="4HBT"/>
    <property type="match status" value="1"/>
</dbReference>
<comment type="caution">
    <text evidence="1">The sequence shown here is derived from an EMBL/GenBank/DDBJ whole genome shotgun (WGS) entry which is preliminary data.</text>
</comment>
<organism evidence="1 2">
    <name type="scientific">Endosaccharibacter trunci</name>
    <dbReference type="NCBI Taxonomy" id="2812733"/>
    <lineage>
        <taxon>Bacteria</taxon>
        <taxon>Pseudomonadati</taxon>
        <taxon>Pseudomonadota</taxon>
        <taxon>Alphaproteobacteria</taxon>
        <taxon>Acetobacterales</taxon>
        <taxon>Acetobacteraceae</taxon>
        <taxon>Endosaccharibacter</taxon>
    </lineage>
</organism>
<gene>
    <name evidence="1" type="ORF">NFI95_10840</name>
</gene>
<evidence type="ECO:0000313" key="2">
    <source>
        <dbReference type="Proteomes" id="UP001524587"/>
    </source>
</evidence>
<name>A0ABT1W9M5_9PROT</name>
<sequence>MYPWFRLLRVAMGRHDGQKPGTFDTTVIRLRAWPNDLDLNVHVNNGRILSLADLGRIDWFRRAGLLRVARERKAFPVIGDAIAKFRRELRAFERFEIHSRLIGWDERWAYLEHRFVKAGRVFGVVAIRGMFTGKNGPVPPQTLVDALGRTERSPPLPDWAVSFTESCGSLSEALRAEERAAGQHG</sequence>
<dbReference type="InterPro" id="IPR029069">
    <property type="entry name" value="HotDog_dom_sf"/>
</dbReference>
<dbReference type="Proteomes" id="UP001524587">
    <property type="component" value="Unassembled WGS sequence"/>
</dbReference>